<evidence type="ECO:0000256" key="1">
    <source>
        <dbReference type="SAM" id="MobiDB-lite"/>
    </source>
</evidence>
<dbReference type="OrthoDB" id="5411773at2759"/>
<dbReference type="EMBL" id="JAGMVJ010000015">
    <property type="protein sequence ID" value="KAH7081028.1"/>
    <property type="molecule type" value="Genomic_DNA"/>
</dbReference>
<proteinExistence type="predicted"/>
<feature type="non-terminal residue" evidence="2">
    <location>
        <position position="1"/>
    </location>
</feature>
<evidence type="ECO:0000313" key="3">
    <source>
        <dbReference type="Proteomes" id="UP000813461"/>
    </source>
</evidence>
<reference evidence="2" key="1">
    <citation type="journal article" date="2021" name="Nat. Commun.">
        <title>Genetic determinants of endophytism in the Arabidopsis root mycobiome.</title>
        <authorList>
            <person name="Mesny F."/>
            <person name="Miyauchi S."/>
            <person name="Thiergart T."/>
            <person name="Pickel B."/>
            <person name="Atanasova L."/>
            <person name="Karlsson M."/>
            <person name="Huettel B."/>
            <person name="Barry K.W."/>
            <person name="Haridas S."/>
            <person name="Chen C."/>
            <person name="Bauer D."/>
            <person name="Andreopoulos W."/>
            <person name="Pangilinan J."/>
            <person name="LaButti K."/>
            <person name="Riley R."/>
            <person name="Lipzen A."/>
            <person name="Clum A."/>
            <person name="Drula E."/>
            <person name="Henrissat B."/>
            <person name="Kohler A."/>
            <person name="Grigoriev I.V."/>
            <person name="Martin F.M."/>
            <person name="Hacquard S."/>
        </authorList>
    </citation>
    <scope>NUCLEOTIDE SEQUENCE</scope>
    <source>
        <strain evidence="2">MPI-SDFR-AT-0120</strain>
    </source>
</reference>
<evidence type="ECO:0000313" key="2">
    <source>
        <dbReference type="EMBL" id="KAH7081028.1"/>
    </source>
</evidence>
<keyword evidence="3" id="KW-1185">Reference proteome</keyword>
<sequence length="301" mass="33372">ASYWDADDCEMESDSEVALDLKGRKHVDKSANADGVYWMQTDTASSYYTFPMPGKAAADALRSFLGGLLPLNAITDEYGHVTPIAHVANDHLPTLQARLWTGDLRSSNSSWPQVSATETLDTCSGPTSRYRKASIPPTPQRAVVHEDRRLLAHHVNLLSELLDDKYVFILNNKSIGTCDFNACRLPTSESNRSSPLVTIEQLIHWGTLTPAFDSSLCRGHVLAFRRNGEMCKDPLWTQAIRKFTSPNPPKYCGECLEMLMDKRATAAADMKRSRPRSFIAVNGQCRYAALDEARQLSSTSG</sequence>
<name>A0A8K0VVP0_9PLEO</name>
<dbReference type="Proteomes" id="UP000813461">
    <property type="component" value="Unassembled WGS sequence"/>
</dbReference>
<feature type="non-terminal residue" evidence="2">
    <location>
        <position position="301"/>
    </location>
</feature>
<organism evidence="2 3">
    <name type="scientific">Paraphoma chrysanthemicola</name>
    <dbReference type="NCBI Taxonomy" id="798071"/>
    <lineage>
        <taxon>Eukaryota</taxon>
        <taxon>Fungi</taxon>
        <taxon>Dikarya</taxon>
        <taxon>Ascomycota</taxon>
        <taxon>Pezizomycotina</taxon>
        <taxon>Dothideomycetes</taxon>
        <taxon>Pleosporomycetidae</taxon>
        <taxon>Pleosporales</taxon>
        <taxon>Pleosporineae</taxon>
        <taxon>Phaeosphaeriaceae</taxon>
        <taxon>Paraphoma</taxon>
    </lineage>
</organism>
<accession>A0A8K0VVP0</accession>
<dbReference type="AlphaFoldDB" id="A0A8K0VVP0"/>
<gene>
    <name evidence="2" type="ORF">FB567DRAFT_419535</name>
</gene>
<feature type="region of interest" description="Disordered" evidence="1">
    <location>
        <begin position="115"/>
        <end position="138"/>
    </location>
</feature>
<comment type="caution">
    <text evidence="2">The sequence shown here is derived from an EMBL/GenBank/DDBJ whole genome shotgun (WGS) entry which is preliminary data.</text>
</comment>
<feature type="compositionally biased region" description="Polar residues" evidence="1">
    <location>
        <begin position="115"/>
        <end position="127"/>
    </location>
</feature>
<protein>
    <submittedName>
        <fullName evidence="2">Uncharacterized protein</fullName>
    </submittedName>
</protein>